<name>A0A8X6WN50_9ARAC</name>
<keyword evidence="2" id="KW-1185">Reference proteome</keyword>
<comment type="caution">
    <text evidence="1">The sequence shown here is derived from an EMBL/GenBank/DDBJ whole genome shotgun (WGS) entry which is preliminary data.</text>
</comment>
<evidence type="ECO:0000313" key="2">
    <source>
        <dbReference type="Proteomes" id="UP000886998"/>
    </source>
</evidence>
<dbReference type="AlphaFoldDB" id="A0A8X6WN50"/>
<organism evidence="1 2">
    <name type="scientific">Trichonephila inaurata madagascariensis</name>
    <dbReference type="NCBI Taxonomy" id="2747483"/>
    <lineage>
        <taxon>Eukaryota</taxon>
        <taxon>Metazoa</taxon>
        <taxon>Ecdysozoa</taxon>
        <taxon>Arthropoda</taxon>
        <taxon>Chelicerata</taxon>
        <taxon>Arachnida</taxon>
        <taxon>Araneae</taxon>
        <taxon>Araneomorphae</taxon>
        <taxon>Entelegynae</taxon>
        <taxon>Araneoidea</taxon>
        <taxon>Nephilidae</taxon>
        <taxon>Trichonephila</taxon>
        <taxon>Trichonephila inaurata</taxon>
    </lineage>
</organism>
<sequence length="114" mass="12986">MMSDSESDMDTKSEKSCQTFTSRSFRSGILKPATSLTDCRRLKETMEKLPSADQPIIFFANQIECPTPGDPTDVYIQLMEQKSQERETGKRASNFTAMHRPQLPRSFFICPGRI</sequence>
<protein>
    <submittedName>
        <fullName evidence="1">Uncharacterized protein</fullName>
    </submittedName>
</protein>
<accession>A0A8X6WN50</accession>
<reference evidence="1" key="1">
    <citation type="submission" date="2020-08" db="EMBL/GenBank/DDBJ databases">
        <title>Multicomponent nature underlies the extraordinary mechanical properties of spider dragline silk.</title>
        <authorList>
            <person name="Kono N."/>
            <person name="Nakamura H."/>
            <person name="Mori M."/>
            <person name="Yoshida Y."/>
            <person name="Ohtoshi R."/>
            <person name="Malay A.D."/>
            <person name="Moran D.A.P."/>
            <person name="Tomita M."/>
            <person name="Numata K."/>
            <person name="Arakawa K."/>
        </authorList>
    </citation>
    <scope>NUCLEOTIDE SEQUENCE</scope>
</reference>
<dbReference type="EMBL" id="BMAV01000679">
    <property type="protein sequence ID" value="GFY38154.1"/>
    <property type="molecule type" value="Genomic_DNA"/>
</dbReference>
<dbReference type="Proteomes" id="UP000886998">
    <property type="component" value="Unassembled WGS sequence"/>
</dbReference>
<gene>
    <name evidence="1" type="ORF">TNIN_13311</name>
</gene>
<evidence type="ECO:0000313" key="1">
    <source>
        <dbReference type="EMBL" id="GFY38154.1"/>
    </source>
</evidence>
<proteinExistence type="predicted"/>